<accession>A0A6M4G0W3</accession>
<dbReference type="EMBL" id="CP053021">
    <property type="protein sequence ID" value="QJR00709.1"/>
    <property type="molecule type" value="Genomic_DNA"/>
</dbReference>
<evidence type="ECO:0000313" key="3">
    <source>
        <dbReference type="Proteomes" id="UP000502611"/>
    </source>
</evidence>
<dbReference type="AlphaFoldDB" id="A0A6M4G0W3"/>
<proteinExistence type="predicted"/>
<reference evidence="2 3" key="1">
    <citation type="submission" date="2020-04" db="EMBL/GenBank/DDBJ databases">
        <title>The Whole Genome Analysis of High salt-tolerant Sphingobium yanoikuyae YC-XJ2 with Aryl organophosphorus flame retardants (aryl-OPFRs)-degrading capacity and characteristics of Related phosphotriesterase.</title>
        <authorList>
            <person name="Li X."/>
        </authorList>
    </citation>
    <scope>NUCLEOTIDE SEQUENCE [LARGE SCALE GENOMIC DNA]</scope>
    <source>
        <strain evidence="2 3">YC-XJ2</strain>
    </source>
</reference>
<keyword evidence="1" id="KW-0812">Transmembrane</keyword>
<gene>
    <name evidence="2" type="ORF">HH800_08155</name>
</gene>
<dbReference type="RefSeq" id="WP_169859719.1">
    <property type="nucleotide sequence ID" value="NZ_CP047218.1"/>
</dbReference>
<dbReference type="Proteomes" id="UP000502611">
    <property type="component" value="Chromosome"/>
</dbReference>
<sequence length="100" mass="10367">MSASAVTPATLGNKPGRFGHVDFASRPSRCAVGCPVSSTGANLAAIANSRGLWNIGTRLLLPARAIPRAGFRHAVLAGSVVWAALAFPVVIGWMKDEAKK</sequence>
<keyword evidence="1" id="KW-0472">Membrane</keyword>
<name>A0A6M4G0W3_SPHYA</name>
<organism evidence="2 3">
    <name type="scientific">Sphingobium yanoikuyae</name>
    <name type="common">Sphingomonas yanoikuyae</name>
    <dbReference type="NCBI Taxonomy" id="13690"/>
    <lineage>
        <taxon>Bacteria</taxon>
        <taxon>Pseudomonadati</taxon>
        <taxon>Pseudomonadota</taxon>
        <taxon>Alphaproteobacteria</taxon>
        <taxon>Sphingomonadales</taxon>
        <taxon>Sphingomonadaceae</taxon>
        <taxon>Sphingobium</taxon>
    </lineage>
</organism>
<keyword evidence="1" id="KW-1133">Transmembrane helix</keyword>
<protein>
    <submittedName>
        <fullName evidence="2">Uncharacterized protein</fullName>
    </submittedName>
</protein>
<evidence type="ECO:0000256" key="1">
    <source>
        <dbReference type="SAM" id="Phobius"/>
    </source>
</evidence>
<feature type="transmembrane region" description="Helical" evidence="1">
    <location>
        <begin position="74"/>
        <end position="94"/>
    </location>
</feature>
<evidence type="ECO:0000313" key="2">
    <source>
        <dbReference type="EMBL" id="QJR00709.1"/>
    </source>
</evidence>